<dbReference type="Proteomes" id="UP000614410">
    <property type="component" value="Unassembled WGS sequence"/>
</dbReference>
<feature type="domain" description="Glycosyltransferase 2-like" evidence="1">
    <location>
        <begin position="438"/>
        <end position="577"/>
    </location>
</feature>
<dbReference type="PANTHER" id="PTHR43685">
    <property type="entry name" value="GLYCOSYLTRANSFERASE"/>
    <property type="match status" value="1"/>
</dbReference>
<reference evidence="2 3" key="1">
    <citation type="submission" date="2020-10" db="EMBL/GenBank/DDBJ databases">
        <title>Ca. Dormibacterota MAGs.</title>
        <authorList>
            <person name="Montgomery K."/>
        </authorList>
    </citation>
    <scope>NUCLEOTIDE SEQUENCE [LARGE SCALE GENOMIC DNA]</scope>
    <source>
        <strain evidence="2">Mitchell_Peninsula_5</strain>
    </source>
</reference>
<gene>
    <name evidence="2" type="ORF">JF887_02245</name>
</gene>
<dbReference type="InterPro" id="IPR050834">
    <property type="entry name" value="Glycosyltransf_2"/>
</dbReference>
<evidence type="ECO:0000259" key="1">
    <source>
        <dbReference type="Pfam" id="PF00535"/>
    </source>
</evidence>
<dbReference type="InterPro" id="IPR029044">
    <property type="entry name" value="Nucleotide-diphossugar_trans"/>
</dbReference>
<dbReference type="InterPro" id="IPR001173">
    <property type="entry name" value="Glyco_trans_2-like"/>
</dbReference>
<protein>
    <submittedName>
        <fullName evidence="2">Glycosyltransferase family 2 protein</fullName>
    </submittedName>
</protein>
<dbReference type="CDD" id="cd00761">
    <property type="entry name" value="Glyco_tranf_GTA_type"/>
    <property type="match status" value="1"/>
</dbReference>
<accession>A0A934KK55</accession>
<dbReference type="PANTHER" id="PTHR43685:SF2">
    <property type="entry name" value="GLYCOSYLTRANSFERASE 2-LIKE DOMAIN-CONTAINING PROTEIN"/>
    <property type="match status" value="1"/>
</dbReference>
<organism evidence="2 3">
    <name type="scientific">Candidatus Amunia macphersoniae</name>
    <dbReference type="NCBI Taxonomy" id="3127014"/>
    <lineage>
        <taxon>Bacteria</taxon>
        <taxon>Bacillati</taxon>
        <taxon>Candidatus Dormiibacterota</taxon>
        <taxon>Candidatus Dormibacteria</taxon>
        <taxon>Candidatus Aeolococcales</taxon>
        <taxon>Candidatus Aeolococcaceae</taxon>
        <taxon>Candidatus Amunia</taxon>
    </lineage>
</organism>
<proteinExistence type="predicted"/>
<dbReference type="EMBL" id="JAEKNN010000009">
    <property type="protein sequence ID" value="MBJ7608238.1"/>
    <property type="molecule type" value="Genomic_DNA"/>
</dbReference>
<dbReference type="AlphaFoldDB" id="A0A934KK55"/>
<dbReference type="Pfam" id="PF00535">
    <property type="entry name" value="Glycos_transf_2"/>
    <property type="match status" value="1"/>
</dbReference>
<evidence type="ECO:0000313" key="2">
    <source>
        <dbReference type="EMBL" id="MBJ7608238.1"/>
    </source>
</evidence>
<dbReference type="SUPFAM" id="SSF53448">
    <property type="entry name" value="Nucleotide-diphospho-sugar transferases"/>
    <property type="match status" value="1"/>
</dbReference>
<name>A0A934KK55_9BACT</name>
<evidence type="ECO:0000313" key="3">
    <source>
        <dbReference type="Proteomes" id="UP000614410"/>
    </source>
</evidence>
<dbReference type="Gene3D" id="3.90.550.10">
    <property type="entry name" value="Spore Coat Polysaccharide Biosynthesis Protein SpsA, Chain A"/>
    <property type="match status" value="1"/>
</dbReference>
<comment type="caution">
    <text evidence="2">The sequence shown here is derived from an EMBL/GenBank/DDBJ whole genome shotgun (WGS) entry which is preliminary data.</text>
</comment>
<sequence>MIDLAFVLAPSQNYFFREAVEAIRHELTGLGVSSSIHDDGFPEARGGRVYVLVPPHEYFRLEGYRKPPGHALLARTIYISMEQPQTIFFHENVKLAPHAGAVFDISARAVRQYGEWGIKARHFPLGYSSYWDVPDATVERDIDVLFMGSLSARRENLLARFGRALQDQRFQIVLSDNSRPNSRQAKNFVIGARKRRLLARSKVLINLHQGREPYFEWVRAIDAIHAGAALVSELSTDHEPLVGDEHFVTGSPEIIPSLALNLLKDSDKSRRLTAAAYELLQRRLPFRRSVEMLADVATALDQQTAVGDAPFWNYPTAQNETTTRYFFEDKGAGHGAHAIADAPRRVLSRGTPATVARARRATTEWVRWTVMHFGSEASKGLRAETRDARYRLKELRLDLLDVRRDLRRVALTAPEAPLPACVDVLSTSAYNAASPRVSVVMPVYNHSAYCLEGLDSVRASSFRDWEIIVVDDGSTDESLETVKEWSRNHDDVPLVLLSHPVNRGLPHTRNAGIERARGECVLMLDADNVLFRYGLARLVTTLDASPSAAFAYGMLSCFPERSLAGWMLSKFPWDPERLRTGNYIDALALFRLSAMRALGGYTSDRRLYGWEDFDLNCRVAEAGGWAAFVPEVVAGYRVSSGSMVSLSNLSYRDVLPALEEHSPTFMLGAPSLPEQM</sequence>